<dbReference type="Pfam" id="PF02200">
    <property type="entry name" value="STE"/>
    <property type="match status" value="1"/>
</dbReference>
<dbReference type="GO" id="GO:0003700">
    <property type="term" value="F:DNA-binding transcription factor activity"/>
    <property type="evidence" value="ECO:0007669"/>
    <property type="project" value="InterPro"/>
</dbReference>
<dbReference type="AlphaFoldDB" id="A0A0N7LAF9"/>
<organism evidence="2 3">
    <name type="scientific">Ceraceosorus bombacis</name>
    <dbReference type="NCBI Taxonomy" id="401625"/>
    <lineage>
        <taxon>Eukaryota</taxon>
        <taxon>Fungi</taxon>
        <taxon>Dikarya</taxon>
        <taxon>Basidiomycota</taxon>
        <taxon>Ustilaginomycotina</taxon>
        <taxon>Exobasidiomycetes</taxon>
        <taxon>Ceraceosorales</taxon>
        <taxon>Ceraceosoraceae</taxon>
        <taxon>Ceraceosorus</taxon>
    </lineage>
</organism>
<evidence type="ECO:0000313" key="2">
    <source>
        <dbReference type="EMBL" id="CEH16474.1"/>
    </source>
</evidence>
<protein>
    <submittedName>
        <fullName evidence="2">Transcription factor, STE-like</fullName>
    </submittedName>
</protein>
<name>A0A0N7LAF9_9BASI</name>
<reference evidence="2 3" key="1">
    <citation type="submission" date="2014-09" db="EMBL/GenBank/DDBJ databases">
        <authorList>
            <person name="Magalhaes I.L.F."/>
            <person name="Oliveira U."/>
            <person name="Santos F.R."/>
            <person name="Vidigal T.H.D.A."/>
            <person name="Brescovit A.D."/>
            <person name="Santos A.J."/>
        </authorList>
    </citation>
    <scope>NUCLEOTIDE SEQUENCE [LARGE SCALE GENOMIC DNA]</scope>
</reference>
<dbReference type="InterPro" id="IPR003120">
    <property type="entry name" value="Ste12"/>
</dbReference>
<dbReference type="Proteomes" id="UP000054845">
    <property type="component" value="Unassembled WGS sequence"/>
</dbReference>
<evidence type="ECO:0000313" key="3">
    <source>
        <dbReference type="Proteomes" id="UP000054845"/>
    </source>
</evidence>
<feature type="region of interest" description="Disordered" evidence="1">
    <location>
        <begin position="163"/>
        <end position="189"/>
    </location>
</feature>
<feature type="region of interest" description="Disordered" evidence="1">
    <location>
        <begin position="520"/>
        <end position="559"/>
    </location>
</feature>
<evidence type="ECO:0000256" key="1">
    <source>
        <dbReference type="SAM" id="MobiDB-lite"/>
    </source>
</evidence>
<feature type="compositionally biased region" description="Low complexity" evidence="1">
    <location>
        <begin position="130"/>
        <end position="146"/>
    </location>
</feature>
<dbReference type="GO" id="GO:0005634">
    <property type="term" value="C:nucleus"/>
    <property type="evidence" value="ECO:0007669"/>
    <property type="project" value="InterPro"/>
</dbReference>
<feature type="region of interest" description="Disordered" evidence="1">
    <location>
        <begin position="319"/>
        <end position="344"/>
    </location>
</feature>
<keyword evidence="3" id="KW-1185">Reference proteome</keyword>
<accession>A0A0N7LAF9</accession>
<feature type="compositionally biased region" description="Low complexity" evidence="1">
    <location>
        <begin position="539"/>
        <end position="548"/>
    </location>
</feature>
<dbReference type="STRING" id="401625.A0A0N7LAF9"/>
<feature type="compositionally biased region" description="Polar residues" evidence="1">
    <location>
        <begin position="520"/>
        <end position="531"/>
    </location>
</feature>
<dbReference type="EMBL" id="CCYA01000318">
    <property type="protein sequence ID" value="CEH16474.1"/>
    <property type="molecule type" value="Genomic_DNA"/>
</dbReference>
<proteinExistence type="predicted"/>
<dbReference type="OrthoDB" id="10370853at2759"/>
<feature type="region of interest" description="Disordered" evidence="1">
    <location>
        <begin position="129"/>
        <end position="151"/>
    </location>
</feature>
<sequence length="1069" mass="116368">MTNIVYQHKNCGFQSPIPGLHACRFDTRATRAIRARFANMSWHQESEELRFDKLSLDSKPLLSPEDQVSFRCQDGYLATPSKAATRLSFDFSQYVDLRAASSPESTPNSYEPTFSSNAAFDPSFLVSHQASGSASNHTTTSSSSMSPPTPAVVGQVPKIQVSVADNSTWRPVHDLDSAGESRPSNESLASNEALRYALALECHRTTMEHQGLVSPVRPSRTRSLTYSGSVGSTFYDLRPPLQGAYAALAQAQTNGEVPYLDEHPYQHGHAQEQSSFQPGQGPTIQSFGITLATASDATALRGPSADRVLDALSGWMTTPLPSTTETPPVHRPMSPSSNFAPILDVGPARRRSSTISAATRAFMSPVPSHGRLATSPSTDSFRSLYVPGATPTAPSPIPQPWLDTGMATTCDALSSTLPLELPVAIIDAPPNLNRSDYSDMTDAFSISVSEKQSKTPHGAASLPALSQDGHEHANTLDVPVECSHGWPASVARPGRARPILRLSLPDDINNAVSQTFSVRSYEAVSTDSTGQDVDMNLRSPSESSSESSNLHTRSPIEPRVTSCKTEEVNFGPLLSQARRSVDWSEARVDIGAVDPLQELLPGGFSHNAYAQPESSQIEVSLKTEEPATSLANDYAQQYGGPADPQLQHVVLHRQLKHFVSTAPLALRSPTAVSGGILAPGMSLLDPLDLIAYSRSNYLTQPIEANDSRRLETVTDPDFIWHQSLQEGSDHLGEVSSILSSISIHRFMLPAYEPPAATNVEQRKHKPKVSQTPVVAFSWRGDIWITACVIIRILVFRLRVVGYDILNLNKLSDDLRTTREGQDWCQLGAGTALLRALSFVGALQSIKQQRIFKWSAFDHDRLLIAALQRDLDRTRRREQRILIASRNPASTFIPAPRLTMAQQLGVSHHRTGNAPLLLTGEYSVSKDFMDSLALGWHELYQFGRAPSDPTVSTTSSDVAVASATSNVSPLTSGSSHHSTIQTDNALWSVSAESPPNALRQHKRSRTEIHQTAPVVDVEGIGMDAVSTTKKRRYTTNSTGLNYLPQALYVQSTNEGRLRSGSMGTKRRLEQ</sequence>